<sequence length="130" mass="14193">MSTYSSLLQCKNDKHLLNDPISETSVSSNQCKTGISTNYHWDEDDNDLFLPISTQGSVFIVMGLTVLHPGDQVQKIREPGNLSDAPALSAQKATSTPTSLPSNSNINLNQPKKIEVFPTAIARIPISIKR</sequence>
<protein>
    <submittedName>
        <fullName evidence="2">Uncharacterized protein</fullName>
    </submittedName>
</protein>
<feature type="compositionally biased region" description="Low complexity" evidence="1">
    <location>
        <begin position="94"/>
        <end position="106"/>
    </location>
</feature>
<evidence type="ECO:0000313" key="3">
    <source>
        <dbReference type="Proteomes" id="UP000078200"/>
    </source>
</evidence>
<name>A0A1A9VX32_GLOAU</name>
<evidence type="ECO:0000256" key="1">
    <source>
        <dbReference type="SAM" id="MobiDB-lite"/>
    </source>
</evidence>
<feature type="region of interest" description="Disordered" evidence="1">
    <location>
        <begin position="76"/>
        <end position="106"/>
    </location>
</feature>
<dbReference type="EnsemblMetazoa" id="GAUT050462-RA">
    <property type="protein sequence ID" value="GAUT050462-PA"/>
    <property type="gene ID" value="GAUT050462"/>
</dbReference>
<proteinExistence type="predicted"/>
<accession>A0A1A9VX32</accession>
<evidence type="ECO:0000313" key="2">
    <source>
        <dbReference type="EnsemblMetazoa" id="GAUT050462-PA"/>
    </source>
</evidence>
<reference evidence="2" key="1">
    <citation type="submission" date="2020-05" db="UniProtKB">
        <authorList>
            <consortium name="EnsemblMetazoa"/>
        </authorList>
    </citation>
    <scope>IDENTIFICATION</scope>
    <source>
        <strain evidence="2">TTRI</strain>
    </source>
</reference>
<organism evidence="2 3">
    <name type="scientific">Glossina austeni</name>
    <name type="common">Savannah tsetse fly</name>
    <dbReference type="NCBI Taxonomy" id="7395"/>
    <lineage>
        <taxon>Eukaryota</taxon>
        <taxon>Metazoa</taxon>
        <taxon>Ecdysozoa</taxon>
        <taxon>Arthropoda</taxon>
        <taxon>Hexapoda</taxon>
        <taxon>Insecta</taxon>
        <taxon>Pterygota</taxon>
        <taxon>Neoptera</taxon>
        <taxon>Endopterygota</taxon>
        <taxon>Diptera</taxon>
        <taxon>Brachycera</taxon>
        <taxon>Muscomorpha</taxon>
        <taxon>Hippoboscoidea</taxon>
        <taxon>Glossinidae</taxon>
        <taxon>Glossina</taxon>
    </lineage>
</organism>
<dbReference type="AlphaFoldDB" id="A0A1A9VX32"/>
<keyword evidence="3" id="KW-1185">Reference proteome</keyword>
<dbReference type="Proteomes" id="UP000078200">
    <property type="component" value="Unassembled WGS sequence"/>
</dbReference>
<dbReference type="VEuPathDB" id="VectorBase:GAUT050462"/>